<comment type="caution">
    <text evidence="1">The sequence shown here is derived from an EMBL/GenBank/DDBJ whole genome shotgun (WGS) entry which is preliminary data.</text>
</comment>
<organism evidence="1 2">
    <name type="scientific">Myriangium duriaei CBS 260.36</name>
    <dbReference type="NCBI Taxonomy" id="1168546"/>
    <lineage>
        <taxon>Eukaryota</taxon>
        <taxon>Fungi</taxon>
        <taxon>Dikarya</taxon>
        <taxon>Ascomycota</taxon>
        <taxon>Pezizomycotina</taxon>
        <taxon>Dothideomycetes</taxon>
        <taxon>Dothideomycetidae</taxon>
        <taxon>Myriangiales</taxon>
        <taxon>Myriangiaceae</taxon>
        <taxon>Myriangium</taxon>
    </lineage>
</organism>
<sequence length="457" mass="51381">MAEPRQEEPPSLDRIQFQNYTLDQLALNTNCFAIPIAPFGYFDHPSFVRLNYAGEIVSTADITCPNAPTNLMVGETRATVSRTSYFGLVIGLAPKFHRLLSRSVTRKSFDKIFNPYKTWQPSHSVPESATKSSSLTVFRPDLHTTRLVVARIVPGKVRPKIGCYVPVGPAGLGYILPHEDVFLSPQYRVDSYSSGKSRWKDTIRHVFVEHGLLPSTDDRDGRKSEFFQTGQHDTASVVPYLSPNSLLGLNQEASTSSQQVESPLFQASSHPLRTSQIPVSPPPEKMDHLLHYSGAVSTPTSFHHCNLSEDKRLSAGEVYALLDCTAWAFGNKRCSTSELSPYWAFFTKPCLLKIFFAPVTSEEAVQAKEDWDTLIPDADGPYKAEIDHTDLLIVNGAVLAAEVPIEFRMIRYFLTEFVKHLRRVREPEEDGKSNLDRMEQEDTVRKIILEYTLRNGL</sequence>
<keyword evidence="2" id="KW-1185">Reference proteome</keyword>
<proteinExistence type="predicted"/>
<dbReference type="AlphaFoldDB" id="A0A9P4ISD1"/>
<protein>
    <submittedName>
        <fullName evidence="1">Uncharacterized protein</fullName>
    </submittedName>
</protein>
<accession>A0A9P4ISD1</accession>
<reference evidence="1" key="1">
    <citation type="journal article" date="2020" name="Stud. Mycol.">
        <title>101 Dothideomycetes genomes: a test case for predicting lifestyles and emergence of pathogens.</title>
        <authorList>
            <person name="Haridas S."/>
            <person name="Albert R."/>
            <person name="Binder M."/>
            <person name="Bloem J."/>
            <person name="Labutti K."/>
            <person name="Salamov A."/>
            <person name="Andreopoulos B."/>
            <person name="Baker S."/>
            <person name="Barry K."/>
            <person name="Bills G."/>
            <person name="Bluhm B."/>
            <person name="Cannon C."/>
            <person name="Castanera R."/>
            <person name="Culley D."/>
            <person name="Daum C."/>
            <person name="Ezra D."/>
            <person name="Gonzalez J."/>
            <person name="Henrissat B."/>
            <person name="Kuo A."/>
            <person name="Liang C."/>
            <person name="Lipzen A."/>
            <person name="Lutzoni F."/>
            <person name="Magnuson J."/>
            <person name="Mondo S."/>
            <person name="Nolan M."/>
            <person name="Ohm R."/>
            <person name="Pangilinan J."/>
            <person name="Park H.-J."/>
            <person name="Ramirez L."/>
            <person name="Alfaro M."/>
            <person name="Sun H."/>
            <person name="Tritt A."/>
            <person name="Yoshinaga Y."/>
            <person name="Zwiers L.-H."/>
            <person name="Turgeon B."/>
            <person name="Goodwin S."/>
            <person name="Spatafora J."/>
            <person name="Crous P."/>
            <person name="Grigoriev I."/>
        </authorList>
    </citation>
    <scope>NUCLEOTIDE SEQUENCE</scope>
    <source>
        <strain evidence="1">CBS 260.36</strain>
    </source>
</reference>
<name>A0A9P4ISD1_9PEZI</name>
<dbReference type="Proteomes" id="UP000799439">
    <property type="component" value="Unassembled WGS sequence"/>
</dbReference>
<evidence type="ECO:0000313" key="2">
    <source>
        <dbReference type="Proteomes" id="UP000799439"/>
    </source>
</evidence>
<gene>
    <name evidence="1" type="ORF">K461DRAFT_325186</name>
</gene>
<dbReference type="EMBL" id="ML996095">
    <property type="protein sequence ID" value="KAF2147759.1"/>
    <property type="molecule type" value="Genomic_DNA"/>
</dbReference>
<evidence type="ECO:0000313" key="1">
    <source>
        <dbReference type="EMBL" id="KAF2147759.1"/>
    </source>
</evidence>